<dbReference type="Proteomes" id="UP000594262">
    <property type="component" value="Unplaced"/>
</dbReference>
<feature type="transmembrane region" description="Helical" evidence="1">
    <location>
        <begin position="280"/>
        <end position="305"/>
    </location>
</feature>
<name>A0A7M5X5N9_9CNID</name>
<evidence type="ECO:0000313" key="4">
    <source>
        <dbReference type="Proteomes" id="UP000594262"/>
    </source>
</evidence>
<evidence type="ECO:0000256" key="2">
    <source>
        <dbReference type="SAM" id="SignalP"/>
    </source>
</evidence>
<evidence type="ECO:0000313" key="3">
    <source>
        <dbReference type="EnsemblMetazoa" id="CLYHEMP017291.1"/>
    </source>
</evidence>
<proteinExistence type="predicted"/>
<keyword evidence="1" id="KW-1133">Transmembrane helix</keyword>
<dbReference type="EnsemblMetazoa" id="CLYHEMT017291.1">
    <property type="protein sequence ID" value="CLYHEMP017291.1"/>
    <property type="gene ID" value="CLYHEMG017291"/>
</dbReference>
<protein>
    <recommendedName>
        <fullName evidence="5">Cnidarian restricted protein</fullName>
    </recommendedName>
</protein>
<keyword evidence="1" id="KW-0472">Membrane</keyword>
<dbReference type="GeneID" id="136821023"/>
<dbReference type="AlphaFoldDB" id="A0A7M5X5N9"/>
<keyword evidence="2" id="KW-0732">Signal</keyword>
<sequence length="326" mass="37401">MMDRTIVYTAFVASFIVLPVIKGQNGSKNNLESEPDDQKICNYKFFFTNFVEKETLPNQRDIKTLLSGSCNINNTCGIHPADDYRGSPYTYLSYGEKPKDKITTGIWNMDSLDLEGCWGYMFLVKDSKENVVMHKYYNFKDLNRNITLESFSKEFIKFNASAYGEVYTATGILLPTSSFTVQKSTLYLPKNECETTAWHMAVKYYWAMFDKQPKQCTFYNSNAMSNIASDYCQQYKYPSDEYITKNMASQLQEKQCHISVMPPPSSNDSHKGQQITDKSVIYTAVFSCIGFILLVLTIVGIVMFCKRYKTVITVNAKNRPKVFDNI</sequence>
<keyword evidence="4" id="KW-1185">Reference proteome</keyword>
<reference evidence="3" key="1">
    <citation type="submission" date="2021-01" db="UniProtKB">
        <authorList>
            <consortium name="EnsemblMetazoa"/>
        </authorList>
    </citation>
    <scope>IDENTIFICATION</scope>
</reference>
<dbReference type="RefSeq" id="XP_066933363.1">
    <property type="nucleotide sequence ID" value="XM_067077262.1"/>
</dbReference>
<feature type="signal peptide" evidence="2">
    <location>
        <begin position="1"/>
        <end position="23"/>
    </location>
</feature>
<organism evidence="3 4">
    <name type="scientific">Clytia hemisphaerica</name>
    <dbReference type="NCBI Taxonomy" id="252671"/>
    <lineage>
        <taxon>Eukaryota</taxon>
        <taxon>Metazoa</taxon>
        <taxon>Cnidaria</taxon>
        <taxon>Hydrozoa</taxon>
        <taxon>Hydroidolina</taxon>
        <taxon>Leptothecata</taxon>
        <taxon>Obeliida</taxon>
        <taxon>Clytiidae</taxon>
        <taxon>Clytia</taxon>
    </lineage>
</organism>
<evidence type="ECO:0008006" key="5">
    <source>
        <dbReference type="Google" id="ProtNLM"/>
    </source>
</evidence>
<evidence type="ECO:0000256" key="1">
    <source>
        <dbReference type="SAM" id="Phobius"/>
    </source>
</evidence>
<keyword evidence="1" id="KW-0812">Transmembrane</keyword>
<feature type="chain" id="PRO_5029646140" description="Cnidarian restricted protein" evidence="2">
    <location>
        <begin position="24"/>
        <end position="326"/>
    </location>
</feature>
<accession>A0A7M5X5N9</accession>